<comment type="caution">
    <text evidence="3">The sequence shown here is derived from an EMBL/GenBank/DDBJ whole genome shotgun (WGS) entry which is preliminary data.</text>
</comment>
<evidence type="ECO:0008006" key="4">
    <source>
        <dbReference type="Google" id="ProtNLM"/>
    </source>
</evidence>
<protein>
    <recommendedName>
        <fullName evidence="4">Flagellar assembly protein FliH/Type III secretion system HrpE domain-containing protein</fullName>
    </recommendedName>
</protein>
<name>A0A0F9UVW2_9ZZZZ</name>
<dbReference type="PANTHER" id="PTHR34982">
    <property type="entry name" value="YOP PROTEINS TRANSLOCATION PROTEIN L"/>
    <property type="match status" value="1"/>
</dbReference>
<accession>A0A0F9UVW2</accession>
<evidence type="ECO:0000256" key="1">
    <source>
        <dbReference type="ARBA" id="ARBA00022448"/>
    </source>
</evidence>
<dbReference type="AlphaFoldDB" id="A0A0F9UVW2"/>
<evidence type="ECO:0000256" key="2">
    <source>
        <dbReference type="ARBA" id="ARBA00022927"/>
    </source>
</evidence>
<sequence>MIDLFARNFDSDNAPAVPVTTLDDEELNLRLAEARKQGFDAGRAVGRLDAQAEFDAQEDERLAAESEAIRGQLDVLIAQDTRQCRATEADIVELFLGIGDRLVPELLQTYGVDLAVRRIRESVALSRSTPVLSITACPDVVARLEAHPPVWLPTSTDDASIKISADSDLPRGAAQVVWQGGKLEYDIEQATTAVRSALQTATVELTATTRIAE</sequence>
<dbReference type="InterPro" id="IPR051472">
    <property type="entry name" value="T3SS_Stator/FliH"/>
</dbReference>
<dbReference type="EMBL" id="LAZR01000068">
    <property type="protein sequence ID" value="KKN95869.1"/>
    <property type="molecule type" value="Genomic_DNA"/>
</dbReference>
<keyword evidence="2" id="KW-0653">Protein transport</keyword>
<gene>
    <name evidence="3" type="ORF">LCGC14_0173680</name>
</gene>
<keyword evidence="1" id="KW-0813">Transport</keyword>
<evidence type="ECO:0000313" key="3">
    <source>
        <dbReference type="EMBL" id="KKN95869.1"/>
    </source>
</evidence>
<dbReference type="GO" id="GO:0005829">
    <property type="term" value="C:cytosol"/>
    <property type="evidence" value="ECO:0007669"/>
    <property type="project" value="TreeGrafter"/>
</dbReference>
<proteinExistence type="predicted"/>
<dbReference type="PANTHER" id="PTHR34982:SF1">
    <property type="entry name" value="FLAGELLAR ASSEMBLY PROTEIN FLIH"/>
    <property type="match status" value="1"/>
</dbReference>
<reference evidence="3" key="1">
    <citation type="journal article" date="2015" name="Nature">
        <title>Complex archaea that bridge the gap between prokaryotes and eukaryotes.</title>
        <authorList>
            <person name="Spang A."/>
            <person name="Saw J.H."/>
            <person name="Jorgensen S.L."/>
            <person name="Zaremba-Niedzwiedzka K."/>
            <person name="Martijn J."/>
            <person name="Lind A.E."/>
            <person name="van Eijk R."/>
            <person name="Schleper C."/>
            <person name="Guy L."/>
            <person name="Ettema T.J."/>
        </authorList>
    </citation>
    <scope>NUCLEOTIDE SEQUENCE</scope>
</reference>
<organism evidence="3">
    <name type="scientific">marine sediment metagenome</name>
    <dbReference type="NCBI Taxonomy" id="412755"/>
    <lineage>
        <taxon>unclassified sequences</taxon>
        <taxon>metagenomes</taxon>
        <taxon>ecological metagenomes</taxon>
    </lineage>
</organism>
<dbReference type="GO" id="GO:0015031">
    <property type="term" value="P:protein transport"/>
    <property type="evidence" value="ECO:0007669"/>
    <property type="project" value="UniProtKB-KW"/>
</dbReference>